<evidence type="ECO:0000256" key="9">
    <source>
        <dbReference type="SAM" id="Phobius"/>
    </source>
</evidence>
<keyword evidence="4" id="KW-0963">Cytoplasm</keyword>
<dbReference type="OMA" id="VFYAAMI"/>
<keyword evidence="6 9" id="KW-0472">Membrane</keyword>
<dbReference type="Ensembl" id="ENSCSET00000010397.1">
    <property type="protein sequence ID" value="ENSCSEP00000010275.1"/>
    <property type="gene ID" value="ENSCSEG00000006597.1"/>
</dbReference>
<feature type="region of interest" description="Disordered" evidence="8">
    <location>
        <begin position="1"/>
        <end position="44"/>
    </location>
</feature>
<dbReference type="Gene3D" id="1.10.287.1490">
    <property type="match status" value="1"/>
</dbReference>
<protein>
    <submittedName>
        <fullName evidence="10">Cytoskeleton associated protein 4</fullName>
    </submittedName>
</protein>
<dbReference type="GO" id="GO:0005886">
    <property type="term" value="C:plasma membrane"/>
    <property type="evidence" value="ECO:0007669"/>
    <property type="project" value="UniProtKB-SubCell"/>
</dbReference>
<evidence type="ECO:0000313" key="10">
    <source>
        <dbReference type="Ensembl" id="ENSCSEP00000010275.1"/>
    </source>
</evidence>
<dbReference type="PANTHER" id="PTHR45161">
    <property type="entry name" value="CYTOSKELETON-ASSOCIATED PROTEIN 4"/>
    <property type="match status" value="1"/>
</dbReference>
<keyword evidence="9" id="KW-1133">Transmembrane helix</keyword>
<evidence type="ECO:0000256" key="7">
    <source>
        <dbReference type="SAM" id="Coils"/>
    </source>
</evidence>
<accession>A0A3P8VCV2</accession>
<dbReference type="KEGG" id="csem:103382697"/>
<evidence type="ECO:0000256" key="2">
    <source>
        <dbReference type="ARBA" id="ARBA00004496"/>
    </source>
</evidence>
<keyword evidence="11" id="KW-1185">Reference proteome</keyword>
<comment type="subcellular location">
    <subcellularLocation>
        <location evidence="1">Cell membrane</location>
    </subcellularLocation>
    <subcellularLocation>
        <location evidence="2">Cytoplasm</location>
    </subcellularLocation>
</comment>
<name>A0A3P8VCV2_CYNSE</name>
<evidence type="ECO:0000256" key="5">
    <source>
        <dbReference type="ARBA" id="ARBA00022553"/>
    </source>
</evidence>
<keyword evidence="5" id="KW-0597">Phosphoprotein</keyword>
<keyword evidence="7" id="KW-0175">Coiled coil</keyword>
<evidence type="ECO:0000313" key="11">
    <source>
        <dbReference type="Proteomes" id="UP000265120"/>
    </source>
</evidence>
<keyword evidence="3" id="KW-1003">Cell membrane</keyword>
<reference evidence="10 11" key="1">
    <citation type="journal article" date="2014" name="Nat. Genet.">
        <title>Whole-genome sequence of a flatfish provides insights into ZW sex chromosome evolution and adaptation to a benthic lifestyle.</title>
        <authorList>
            <person name="Chen S."/>
            <person name="Zhang G."/>
            <person name="Shao C."/>
            <person name="Huang Q."/>
            <person name="Liu G."/>
            <person name="Zhang P."/>
            <person name="Song W."/>
            <person name="An N."/>
            <person name="Chalopin D."/>
            <person name="Volff J.N."/>
            <person name="Hong Y."/>
            <person name="Li Q."/>
            <person name="Sha Z."/>
            <person name="Zhou H."/>
            <person name="Xie M."/>
            <person name="Yu Q."/>
            <person name="Liu Y."/>
            <person name="Xiang H."/>
            <person name="Wang N."/>
            <person name="Wu K."/>
            <person name="Yang C."/>
            <person name="Zhou Q."/>
            <person name="Liao X."/>
            <person name="Yang L."/>
            <person name="Hu Q."/>
            <person name="Zhang J."/>
            <person name="Meng L."/>
            <person name="Jin L."/>
            <person name="Tian Y."/>
            <person name="Lian J."/>
            <person name="Yang J."/>
            <person name="Miao G."/>
            <person name="Liu S."/>
            <person name="Liang Z."/>
            <person name="Yan F."/>
            <person name="Li Y."/>
            <person name="Sun B."/>
            <person name="Zhang H."/>
            <person name="Zhang J."/>
            <person name="Zhu Y."/>
            <person name="Du M."/>
            <person name="Zhao Y."/>
            <person name="Schartl M."/>
            <person name="Tang Q."/>
            <person name="Wang J."/>
        </authorList>
    </citation>
    <scope>NUCLEOTIDE SEQUENCE</scope>
</reference>
<dbReference type="GeneID" id="103382697"/>
<feature type="coiled-coil region" evidence="7">
    <location>
        <begin position="405"/>
        <end position="505"/>
    </location>
</feature>
<keyword evidence="9" id="KW-0812">Transmembrane</keyword>
<evidence type="ECO:0000256" key="3">
    <source>
        <dbReference type="ARBA" id="ARBA00022475"/>
    </source>
</evidence>
<dbReference type="PANTHER" id="PTHR45161:SF1">
    <property type="entry name" value="CYTOSKELETON-ASSOCIATED PROTEIN 4"/>
    <property type="match status" value="1"/>
</dbReference>
<reference evidence="10" key="2">
    <citation type="submission" date="2025-08" db="UniProtKB">
        <authorList>
            <consortium name="Ensembl"/>
        </authorList>
    </citation>
    <scope>IDENTIFICATION</scope>
</reference>
<dbReference type="Proteomes" id="UP000265120">
    <property type="component" value="Chromosome 8"/>
</dbReference>
<dbReference type="OrthoDB" id="9944809at2759"/>
<evidence type="ECO:0000256" key="4">
    <source>
        <dbReference type="ARBA" id="ARBA00022490"/>
    </source>
</evidence>
<organism evidence="10 11">
    <name type="scientific">Cynoglossus semilaevis</name>
    <name type="common">Tongue sole</name>
    <dbReference type="NCBI Taxonomy" id="244447"/>
    <lineage>
        <taxon>Eukaryota</taxon>
        <taxon>Metazoa</taxon>
        <taxon>Chordata</taxon>
        <taxon>Craniata</taxon>
        <taxon>Vertebrata</taxon>
        <taxon>Euteleostomi</taxon>
        <taxon>Actinopterygii</taxon>
        <taxon>Neopterygii</taxon>
        <taxon>Teleostei</taxon>
        <taxon>Neoteleostei</taxon>
        <taxon>Acanthomorphata</taxon>
        <taxon>Carangaria</taxon>
        <taxon>Pleuronectiformes</taxon>
        <taxon>Pleuronectoidei</taxon>
        <taxon>Cynoglossidae</taxon>
        <taxon>Cynoglossinae</taxon>
        <taxon>Cynoglossus</taxon>
    </lineage>
</organism>
<dbReference type="GeneTree" id="ENSGT00940000180080"/>
<dbReference type="CTD" id="10970"/>
<evidence type="ECO:0000256" key="8">
    <source>
        <dbReference type="SAM" id="MobiDB-lite"/>
    </source>
</evidence>
<proteinExistence type="predicted"/>
<sequence length="510" mass="55224">MTAKNRQKNNGGSVEKSAAPSQEDAPKKSAKNGAVPSPGAQGPKTRSCLGLLVNTLFYVALIGGAGFAAFHLQKVVEEVRQSSGRELQESAERSAQLSLKMESVLQQVVYLKGTVGGLESSLDSVREELEGAIGRMKVGEVETRRVEEALQNLQNDLLRDLSEGIKEVKEAREKDFSSLERTVEERLAEVSQSIKANIAEFTESQGAAQSQLAELKARLGNIEDPALIKQELSAIVEVVAELKSDKAVADTTAGSLMEQIGSVREEIQTRNLEVTSLSEEVEAMRTTVQETIGSLKKALSETEGEVQALKDKTASMERGVEQAAEGVRNMEKQVSEAAAQVLTRSEDLEVRVKASEDSGDNLSASVSDMTSKVESLLAKFDSYESTLVSQSQAVEKVKSDLGQELEAHRSYLQQLQSTLGEVQNELVFSSSLDEQVQDVKKRLEALEASSSSSSSSRQEQLENLRSVVDMLETKAARLEGHDEAIAALQKALQETTDTLAGLSGQVYEEV</sequence>
<dbReference type="RefSeq" id="XP_008313795.1">
    <property type="nucleotide sequence ID" value="XM_008315573.3"/>
</dbReference>
<reference evidence="10" key="3">
    <citation type="submission" date="2025-09" db="UniProtKB">
        <authorList>
            <consortium name="Ensembl"/>
        </authorList>
    </citation>
    <scope>IDENTIFICATION</scope>
</reference>
<evidence type="ECO:0000256" key="1">
    <source>
        <dbReference type="ARBA" id="ARBA00004236"/>
    </source>
</evidence>
<feature type="coiled-coil region" evidence="7">
    <location>
        <begin position="292"/>
        <end position="340"/>
    </location>
</feature>
<dbReference type="AlphaFoldDB" id="A0A3P8VCV2"/>
<feature type="transmembrane region" description="Helical" evidence="9">
    <location>
        <begin position="51"/>
        <end position="72"/>
    </location>
</feature>
<evidence type="ECO:0000256" key="6">
    <source>
        <dbReference type="ARBA" id="ARBA00023136"/>
    </source>
</evidence>
<dbReference type="GO" id="GO:0005737">
    <property type="term" value="C:cytoplasm"/>
    <property type="evidence" value="ECO:0007669"/>
    <property type="project" value="UniProtKB-SubCell"/>
</dbReference>